<dbReference type="AlphaFoldDB" id="A0A395M3V2"/>
<keyword evidence="2" id="KW-1015">Disulfide bond</keyword>
<evidence type="ECO:0000313" key="7">
    <source>
        <dbReference type="Proteomes" id="UP000266389"/>
    </source>
</evidence>
<protein>
    <submittedName>
        <fullName evidence="6">T9SS C-terminal target domain-containing protein</fullName>
    </submittedName>
</protein>
<dbReference type="InterPro" id="IPR006558">
    <property type="entry name" value="LamG-like"/>
</dbReference>
<dbReference type="SUPFAM" id="SSF49899">
    <property type="entry name" value="Concanavalin A-like lectins/glucanases"/>
    <property type="match status" value="1"/>
</dbReference>
<evidence type="ECO:0000259" key="4">
    <source>
        <dbReference type="SMART" id="SM00560"/>
    </source>
</evidence>
<evidence type="ECO:0000313" key="5">
    <source>
        <dbReference type="EMBL" id="RFM24068.1"/>
    </source>
</evidence>
<dbReference type="Gene3D" id="2.60.120.200">
    <property type="match status" value="1"/>
</dbReference>
<proteinExistence type="predicted"/>
<dbReference type="Pfam" id="PF13385">
    <property type="entry name" value="Laminin_G_3"/>
    <property type="match status" value="1"/>
</dbReference>
<reference evidence="6 7" key="1">
    <citation type="journal article" date="2011" name="ISME J.">
        <title>Community ecology of hot spring cyanobacterial mats: predominant populations and their functional potential.</title>
        <authorList>
            <person name="Klatt C.G."/>
            <person name="Wood J.M."/>
            <person name="Rusch D.B."/>
            <person name="Bateson M.M."/>
            <person name="Hamamura N."/>
            <person name="Heidelberg J.F."/>
            <person name="Grossman A.R."/>
            <person name="Bhaya D."/>
            <person name="Cohan F.M."/>
            <person name="Kuhl M."/>
            <person name="Bryant D.A."/>
            <person name="Ward D.M."/>
        </authorList>
    </citation>
    <scope>NUCLEOTIDE SEQUENCE [LARGE SCALE GENOMIC DNA]</scope>
    <source>
        <strain evidence="6">OS</strain>
    </source>
</reference>
<accession>A0A395M3V2</accession>
<evidence type="ECO:0000256" key="3">
    <source>
        <dbReference type="SAM" id="SignalP"/>
    </source>
</evidence>
<dbReference type="NCBIfam" id="TIGR04183">
    <property type="entry name" value="Por_Secre_tail"/>
    <property type="match status" value="1"/>
</dbReference>
<dbReference type="Gene3D" id="2.60.40.10">
    <property type="entry name" value="Immunoglobulins"/>
    <property type="match status" value="1"/>
</dbReference>
<dbReference type="Proteomes" id="UP000266389">
    <property type="component" value="Unassembled WGS sequence"/>
</dbReference>
<evidence type="ECO:0000256" key="2">
    <source>
        <dbReference type="ARBA" id="ARBA00023157"/>
    </source>
</evidence>
<dbReference type="EMBL" id="PHFL01000049">
    <property type="protein sequence ID" value="RFM24068.1"/>
    <property type="molecule type" value="Genomic_DNA"/>
</dbReference>
<dbReference type="EMBL" id="PHFL01000002">
    <property type="protein sequence ID" value="RFM25440.1"/>
    <property type="molecule type" value="Genomic_DNA"/>
</dbReference>
<feature type="signal peptide" evidence="3">
    <location>
        <begin position="1"/>
        <end position="26"/>
    </location>
</feature>
<dbReference type="InterPro" id="IPR013783">
    <property type="entry name" value="Ig-like_fold"/>
</dbReference>
<dbReference type="Gene3D" id="2.60.40.4070">
    <property type="match status" value="1"/>
</dbReference>
<evidence type="ECO:0000313" key="6">
    <source>
        <dbReference type="EMBL" id="RFM25440.1"/>
    </source>
</evidence>
<dbReference type="InterPro" id="IPR013320">
    <property type="entry name" value="ConA-like_dom_sf"/>
</dbReference>
<evidence type="ECO:0000256" key="1">
    <source>
        <dbReference type="ARBA" id="ARBA00022729"/>
    </source>
</evidence>
<gene>
    <name evidence="6" type="ORF">D0433_00685</name>
    <name evidence="5" type="ORF">D0433_08190</name>
</gene>
<keyword evidence="1 3" id="KW-0732">Signal</keyword>
<organism evidence="6 7">
    <name type="scientific">Candidatus Thermochlorobacter aerophilus</name>
    <dbReference type="NCBI Taxonomy" id="1868324"/>
    <lineage>
        <taxon>Bacteria</taxon>
        <taxon>Pseudomonadati</taxon>
        <taxon>Chlorobiota</taxon>
        <taxon>Chlorobiia</taxon>
        <taxon>Chlorobiales</taxon>
        <taxon>Candidatus Thermochlorobacteriaceae</taxon>
        <taxon>Candidatus Thermochlorobacter</taxon>
    </lineage>
</organism>
<feature type="domain" description="LamG-like jellyroll fold" evidence="4">
    <location>
        <begin position="197"/>
        <end position="336"/>
    </location>
</feature>
<reference evidence="6" key="2">
    <citation type="submission" date="2017-08" db="EMBL/GenBank/DDBJ databases">
        <authorList>
            <person name="de Groot N.N."/>
        </authorList>
    </citation>
    <scope>NUCLEOTIDE SEQUENCE</scope>
    <source>
        <strain evidence="6">OS</strain>
    </source>
</reference>
<dbReference type="InterPro" id="IPR026444">
    <property type="entry name" value="Secre_tail"/>
</dbReference>
<dbReference type="SMART" id="SM00560">
    <property type="entry name" value="LamGL"/>
    <property type="match status" value="1"/>
</dbReference>
<feature type="chain" id="PRO_5033363006" evidence="3">
    <location>
        <begin position="27"/>
        <end position="566"/>
    </location>
</feature>
<sequence>MKHSLLQNFFSTLLFAQLTLVSPLVAQTSFSLLHAPSAVHDGEDFNVFFSLNASAHDTANALILDLPRSIQVLRLYAIDSPVKFSAKTLSYRNRTYGIFFSSEPLSASSSLVLTLRPSESFSERREYIQAHLVHLHSREVRPALMDTLDAIALARLTLNLTLQPKWRHDNTAASFDSLAQISVFLPNQRAAALSLQRNFTAEFWLRSTALGRTVLSTWSGATSDAYALEVELLADGRLGAFFGTPFSFSRLVSQTFVGDGAWHHCAVTHDSAQSLMRLFIDGVLHDSARTQIHRAAFTPSVERRTLLYLGSRAGRERFFHGELDELKIYRRAKPAQELANPEILERETDASLLVSESFSPSARSALVGERPEIVRTSLAAATRIRELRAELQNGTIQLSWEFTGPPNTSGFTIERSTNGTTFQSIGTVAFSPTQSFYRFTDQPSDAALKVVFYRIRANLPARSALFSSTLKVGLGTTKQFSLHQNTPNPFNPTTTIVYELFSPSSVELVIYNMLGNEITRIRHDWQPAGLYKYVFNAADFDLSSGIYLYRLRTDTGSETRKMILMK</sequence>
<name>A0A395M3V2_9BACT</name>
<comment type="caution">
    <text evidence="6">The sequence shown here is derived from an EMBL/GenBank/DDBJ whole genome shotgun (WGS) entry which is preliminary data.</text>
</comment>